<sequence>MHTKRPRGRPAGSGIDDSRFLNEVADLLLANTRLKPTTAMRRVITTRKGAWIAHSEEAMLRRLQDKWKAHKAVFTAEAQRRQQPSVTISDVIEAGIALHAAYRRIMTPENIEKAIRTINAVNERIREFAEPLTRLQQHPMFRPENLQKFAYAAERIRDMDRVSLQISQARLR</sequence>
<dbReference type="Proteomes" id="UP000199205">
    <property type="component" value="Unassembled WGS sequence"/>
</dbReference>
<organism evidence="1 2">
    <name type="scientific">Rhizobium lusitanum</name>
    <dbReference type="NCBI Taxonomy" id="293958"/>
    <lineage>
        <taxon>Bacteria</taxon>
        <taxon>Pseudomonadati</taxon>
        <taxon>Pseudomonadota</taxon>
        <taxon>Alphaproteobacteria</taxon>
        <taxon>Hyphomicrobiales</taxon>
        <taxon>Rhizobiaceae</taxon>
        <taxon>Rhizobium/Agrobacterium group</taxon>
        <taxon>Rhizobium</taxon>
    </lineage>
</organism>
<gene>
    <name evidence="1" type="ORF">GA0061101_14914</name>
</gene>
<evidence type="ECO:0000313" key="1">
    <source>
        <dbReference type="EMBL" id="SCB52375.1"/>
    </source>
</evidence>
<proteinExistence type="predicted"/>
<dbReference type="RefSeq" id="WP_092577462.1">
    <property type="nucleotide sequence ID" value="NZ_FMAF01000049.1"/>
</dbReference>
<name>A0A1C3XJP7_9HYPH</name>
<dbReference type="AlphaFoldDB" id="A0A1C3XJP7"/>
<accession>A0A1C3XJP7</accession>
<protein>
    <submittedName>
        <fullName evidence="1">Uncharacterized protein</fullName>
    </submittedName>
</protein>
<evidence type="ECO:0000313" key="2">
    <source>
        <dbReference type="Proteomes" id="UP000199205"/>
    </source>
</evidence>
<dbReference type="EMBL" id="FMAF01000049">
    <property type="protein sequence ID" value="SCB52375.1"/>
    <property type="molecule type" value="Genomic_DNA"/>
</dbReference>
<dbReference type="OrthoDB" id="7555078at2"/>
<reference evidence="1 2" key="1">
    <citation type="submission" date="2016-08" db="EMBL/GenBank/DDBJ databases">
        <authorList>
            <person name="Seilhamer J.J."/>
        </authorList>
    </citation>
    <scope>NUCLEOTIDE SEQUENCE [LARGE SCALE GENOMIC DNA]</scope>
    <source>
        <strain evidence="1 2">P1-7</strain>
    </source>
</reference>